<keyword evidence="3" id="KW-1185">Reference proteome</keyword>
<dbReference type="RefSeq" id="WP_109358224.1">
    <property type="nucleotide sequence ID" value="NZ_QFRJ01000001.1"/>
</dbReference>
<dbReference type="OrthoDB" id="1467151at2"/>
<reference evidence="2 3" key="1">
    <citation type="submission" date="2018-05" db="EMBL/GenBank/DDBJ databases">
        <title>Brumimicrobium oceani sp. nov., isolated from coastal sediment.</title>
        <authorList>
            <person name="Kou Y."/>
        </authorList>
    </citation>
    <scope>NUCLEOTIDE SEQUENCE [LARGE SCALE GENOMIC DNA]</scope>
    <source>
        <strain evidence="2 3">C305</strain>
    </source>
</reference>
<evidence type="ECO:0000313" key="2">
    <source>
        <dbReference type="EMBL" id="PWH87144.1"/>
    </source>
</evidence>
<proteinExistence type="predicted"/>
<feature type="chain" id="PRO_5015774385" description="Outer membrane protein beta-barrel domain-containing protein" evidence="1">
    <location>
        <begin position="22"/>
        <end position="302"/>
    </location>
</feature>
<evidence type="ECO:0000256" key="1">
    <source>
        <dbReference type="SAM" id="SignalP"/>
    </source>
</evidence>
<comment type="caution">
    <text evidence="2">The sequence shown here is derived from an EMBL/GenBank/DDBJ whole genome shotgun (WGS) entry which is preliminary data.</text>
</comment>
<keyword evidence="1" id="KW-0732">Signal</keyword>
<dbReference type="EMBL" id="QFRJ01000001">
    <property type="protein sequence ID" value="PWH87144.1"/>
    <property type="molecule type" value="Genomic_DNA"/>
</dbReference>
<gene>
    <name evidence="2" type="ORF">DIT68_02460</name>
</gene>
<sequence>MKRINCLLLLSLISSSLISFGQESPETPVKRIKISDFILYSGLSFERTNLGSFNDFRELAPESELLQNDMSLINQNQGYSYLSNGSFSVLLGIQFSDKNKTRYKVNPLLRLGLTYSSGSRLSTYNYGEERTPFDTLTSSETGNETYIDSVYAERYSMNYNSEQILLNASLIFRTDHEARWSLFSGIGFTAGVSINSSTGIHYFSEDWKEEQSTNEFSVNNQPRDINIIDDEYENFENKTNYGFSAYIPIGVDFRIGNKKEFWKKAHLFYEVQPTLNVYTIPELGTFNSVNFRHGIGVRINFN</sequence>
<reference evidence="2 3" key="2">
    <citation type="submission" date="2018-05" db="EMBL/GenBank/DDBJ databases">
        <authorList>
            <person name="Lanie J.A."/>
            <person name="Ng W.-L."/>
            <person name="Kazmierczak K.M."/>
            <person name="Andrzejewski T.M."/>
            <person name="Davidsen T.M."/>
            <person name="Wayne K.J."/>
            <person name="Tettelin H."/>
            <person name="Glass J.I."/>
            <person name="Rusch D."/>
            <person name="Podicherti R."/>
            <person name="Tsui H.-C.T."/>
            <person name="Winkler M.E."/>
        </authorList>
    </citation>
    <scope>NUCLEOTIDE SEQUENCE [LARGE SCALE GENOMIC DNA]</scope>
    <source>
        <strain evidence="2 3">C305</strain>
    </source>
</reference>
<name>A0A2U2XH76_9FLAO</name>
<evidence type="ECO:0000313" key="3">
    <source>
        <dbReference type="Proteomes" id="UP000245370"/>
    </source>
</evidence>
<evidence type="ECO:0008006" key="4">
    <source>
        <dbReference type="Google" id="ProtNLM"/>
    </source>
</evidence>
<feature type="signal peptide" evidence="1">
    <location>
        <begin position="1"/>
        <end position="21"/>
    </location>
</feature>
<accession>A0A2U2XH76</accession>
<dbReference type="AlphaFoldDB" id="A0A2U2XH76"/>
<organism evidence="2 3">
    <name type="scientific">Brumimicrobium oceani</name>
    <dbReference type="NCBI Taxonomy" id="2100725"/>
    <lineage>
        <taxon>Bacteria</taxon>
        <taxon>Pseudomonadati</taxon>
        <taxon>Bacteroidota</taxon>
        <taxon>Flavobacteriia</taxon>
        <taxon>Flavobacteriales</taxon>
        <taxon>Crocinitomicaceae</taxon>
        <taxon>Brumimicrobium</taxon>
    </lineage>
</organism>
<protein>
    <recommendedName>
        <fullName evidence="4">Outer membrane protein beta-barrel domain-containing protein</fullName>
    </recommendedName>
</protein>
<dbReference type="Proteomes" id="UP000245370">
    <property type="component" value="Unassembled WGS sequence"/>
</dbReference>